<evidence type="ECO:0000313" key="1">
    <source>
        <dbReference type="EMBL" id="KAJ3616771.1"/>
    </source>
</evidence>
<keyword evidence="2" id="KW-1185">Reference proteome</keyword>
<evidence type="ECO:0000313" key="2">
    <source>
        <dbReference type="Proteomes" id="UP001168821"/>
    </source>
</evidence>
<comment type="caution">
    <text evidence="1">The sequence shown here is derived from an EMBL/GenBank/DDBJ whole genome shotgun (WGS) entry which is preliminary data.</text>
</comment>
<gene>
    <name evidence="1" type="ORF">Zmor_009031</name>
</gene>
<dbReference type="Proteomes" id="UP001168821">
    <property type="component" value="Unassembled WGS sequence"/>
</dbReference>
<dbReference type="EMBL" id="JALNTZ010002877">
    <property type="protein sequence ID" value="KAJ3616771.1"/>
    <property type="molecule type" value="Genomic_DNA"/>
</dbReference>
<name>A0AA38HJZ5_9CUCU</name>
<reference evidence="1" key="1">
    <citation type="journal article" date="2023" name="G3 (Bethesda)">
        <title>Whole genome assemblies of Zophobas morio and Tenebrio molitor.</title>
        <authorList>
            <person name="Kaur S."/>
            <person name="Stinson S.A."/>
            <person name="diCenzo G.C."/>
        </authorList>
    </citation>
    <scope>NUCLEOTIDE SEQUENCE</scope>
    <source>
        <strain evidence="1">QUZm001</strain>
    </source>
</reference>
<protein>
    <submittedName>
        <fullName evidence="1">Uncharacterized protein</fullName>
    </submittedName>
</protein>
<sequence>MKRYLLSLTNYGVRAFKVCSSRNQLRSQRPNCRRRLMHARHLTLLLARAHTKDAVDEKRTKRPLPLVLVHIPRPDRQKLLKLKTVSIFRLR</sequence>
<organism evidence="1 2">
    <name type="scientific">Zophobas morio</name>
    <dbReference type="NCBI Taxonomy" id="2755281"/>
    <lineage>
        <taxon>Eukaryota</taxon>
        <taxon>Metazoa</taxon>
        <taxon>Ecdysozoa</taxon>
        <taxon>Arthropoda</taxon>
        <taxon>Hexapoda</taxon>
        <taxon>Insecta</taxon>
        <taxon>Pterygota</taxon>
        <taxon>Neoptera</taxon>
        <taxon>Endopterygota</taxon>
        <taxon>Coleoptera</taxon>
        <taxon>Polyphaga</taxon>
        <taxon>Cucujiformia</taxon>
        <taxon>Tenebrionidae</taxon>
        <taxon>Zophobas</taxon>
    </lineage>
</organism>
<dbReference type="AlphaFoldDB" id="A0AA38HJZ5"/>
<proteinExistence type="predicted"/>
<accession>A0AA38HJZ5</accession>